<evidence type="ECO:0000259" key="1">
    <source>
        <dbReference type="Pfam" id="PF07075"/>
    </source>
</evidence>
<feature type="domain" description="Peptidoglycan beta-N-acetylmuramidase NamZ N-terminal" evidence="1">
    <location>
        <begin position="65"/>
        <end position="262"/>
    </location>
</feature>
<dbReference type="Gene3D" id="3.40.50.12170">
    <property type="entry name" value="Uncharacterised protein PF07075, DUF1343"/>
    <property type="match status" value="1"/>
</dbReference>
<evidence type="ECO:0000259" key="2">
    <source>
        <dbReference type="Pfam" id="PF20732"/>
    </source>
</evidence>
<evidence type="ECO:0000313" key="3">
    <source>
        <dbReference type="EMBL" id="MBK9719801.1"/>
    </source>
</evidence>
<feature type="domain" description="Peptidoglycan beta-N-acetylmuramidase NamZ C-terminal" evidence="2">
    <location>
        <begin position="267"/>
        <end position="410"/>
    </location>
</feature>
<dbReference type="PANTHER" id="PTHR42915">
    <property type="entry name" value="HYPOTHETICAL 460 KDA PROTEIN IN FEUA-SIGW INTERGENIC REGION [PRECURSOR]"/>
    <property type="match status" value="1"/>
</dbReference>
<evidence type="ECO:0000313" key="4">
    <source>
        <dbReference type="Proteomes" id="UP000808349"/>
    </source>
</evidence>
<sequence>MIYKIMLIPLLQLLVLPPFYGCSPKVNTVSTIPSDNASFSIKDTTILPGAYQIKEYLPLLQRKRVGLVINQTSMIGNTSLLDSLLHLGVDVKKIFIPEHGFRGTDSNGATISNSTDQKTGLPLISLYGKNKKPKSTDLEGLDLIIFDIQDVGVRFYTYISTLHYILESCAENNMEILVLDRPNPNGFYIDGPVLDTQFRSFIGMHPIPIVYGLTIGELSKMIQGEEWINKAKSLKLKVIQCQNYSHSSHYILPIAPSPNLPNQLSILLYPSLCLLEGTTVSLGRGTPYPFQLYGHPEFTKGDTVFIPKENVGAKDPPFNGISCKGFSLTTTSITSCYQSKKINLKPILNAKQCLKGGSLFFLKNNFIHKLAGTQDLKNQIEENWSEEKIRQSWQEKLNQYKAKRLKYLIYTD</sequence>
<comment type="caution">
    <text evidence="3">The sequence shown here is derived from an EMBL/GenBank/DDBJ whole genome shotgun (WGS) entry which is preliminary data.</text>
</comment>
<dbReference type="PANTHER" id="PTHR42915:SF1">
    <property type="entry name" value="PEPTIDOGLYCAN BETA-N-ACETYLMURAMIDASE NAMZ"/>
    <property type="match status" value="1"/>
</dbReference>
<accession>A0A9D7XGJ3</accession>
<dbReference type="Proteomes" id="UP000808349">
    <property type="component" value="Unassembled WGS sequence"/>
</dbReference>
<reference evidence="3 4" key="1">
    <citation type="submission" date="2020-10" db="EMBL/GenBank/DDBJ databases">
        <title>Connecting structure to function with the recovery of over 1000 high-quality activated sludge metagenome-assembled genomes encoding full-length rRNA genes using long-read sequencing.</title>
        <authorList>
            <person name="Singleton C.M."/>
            <person name="Petriglieri F."/>
            <person name="Kristensen J.M."/>
            <person name="Kirkegaard R.H."/>
            <person name="Michaelsen T.Y."/>
            <person name="Andersen M.H."/>
            <person name="Karst S.M."/>
            <person name="Dueholm M.S."/>
            <person name="Nielsen P.H."/>
            <person name="Albertsen M."/>
        </authorList>
    </citation>
    <scope>NUCLEOTIDE SEQUENCE [LARGE SCALE GENOMIC DNA]</scope>
    <source>
        <strain evidence="3">Ribe_18-Q3-R11-54_BAT3C.373</strain>
    </source>
</reference>
<name>A0A9D7XGJ3_9BACT</name>
<dbReference type="Pfam" id="PF07075">
    <property type="entry name" value="NamZ_N"/>
    <property type="match status" value="1"/>
</dbReference>
<dbReference type="EMBL" id="JADKFW010000021">
    <property type="protein sequence ID" value="MBK9719801.1"/>
    <property type="molecule type" value="Genomic_DNA"/>
</dbReference>
<dbReference type="AlphaFoldDB" id="A0A9D7XGJ3"/>
<organism evidence="3 4">
    <name type="scientific">Candidatus Defluviibacterium haderslevense</name>
    <dbReference type="NCBI Taxonomy" id="2981993"/>
    <lineage>
        <taxon>Bacteria</taxon>
        <taxon>Pseudomonadati</taxon>
        <taxon>Bacteroidota</taxon>
        <taxon>Saprospiria</taxon>
        <taxon>Saprospirales</taxon>
        <taxon>Saprospiraceae</taxon>
        <taxon>Candidatus Defluviibacterium</taxon>
    </lineage>
</organism>
<dbReference type="GO" id="GO:0033922">
    <property type="term" value="F:peptidoglycan beta-N-acetylmuramidase activity"/>
    <property type="evidence" value="ECO:0007669"/>
    <property type="project" value="InterPro"/>
</dbReference>
<proteinExistence type="predicted"/>
<gene>
    <name evidence="3" type="ORF">IPO85_20250</name>
</gene>
<dbReference type="PIRSF" id="PIRSF016719">
    <property type="entry name" value="UCP016719"/>
    <property type="match status" value="1"/>
</dbReference>
<dbReference type="InterPro" id="IPR048503">
    <property type="entry name" value="NamZ_C"/>
</dbReference>
<protein>
    <submittedName>
        <fullName evidence="3">DUF1343 domain-containing protein</fullName>
    </submittedName>
</protein>
<dbReference type="Gene3D" id="3.90.1150.140">
    <property type="match status" value="1"/>
</dbReference>
<dbReference type="InterPro" id="IPR008302">
    <property type="entry name" value="NamZ"/>
</dbReference>
<dbReference type="Pfam" id="PF20732">
    <property type="entry name" value="NamZ_C"/>
    <property type="match status" value="1"/>
</dbReference>
<dbReference type="InterPro" id="IPR048502">
    <property type="entry name" value="NamZ_N"/>
</dbReference>